<sequence>MQSNIAKNLQRIAAKSWGIFTKHRKILYKTVIEGMLIHGSAVWCLNPTSRMVRKLSAIQSGFLLAISGAYRTTPTAALQVILGIVPLHLQLQFESRVTAD</sequence>
<name>A0A4Y2CDC8_ARAVE</name>
<dbReference type="OrthoDB" id="6516885at2759"/>
<organism evidence="1 2">
    <name type="scientific">Araneus ventricosus</name>
    <name type="common">Orbweaver spider</name>
    <name type="synonym">Epeira ventricosa</name>
    <dbReference type="NCBI Taxonomy" id="182803"/>
    <lineage>
        <taxon>Eukaryota</taxon>
        <taxon>Metazoa</taxon>
        <taxon>Ecdysozoa</taxon>
        <taxon>Arthropoda</taxon>
        <taxon>Chelicerata</taxon>
        <taxon>Arachnida</taxon>
        <taxon>Araneae</taxon>
        <taxon>Araneomorphae</taxon>
        <taxon>Entelegynae</taxon>
        <taxon>Araneoidea</taxon>
        <taxon>Araneidae</taxon>
        <taxon>Araneus</taxon>
    </lineage>
</organism>
<comment type="caution">
    <text evidence="1">The sequence shown here is derived from an EMBL/GenBank/DDBJ whole genome shotgun (WGS) entry which is preliminary data.</text>
</comment>
<protein>
    <submittedName>
        <fullName evidence="1">Uncharacterized protein</fullName>
    </submittedName>
</protein>
<accession>A0A4Y2CDC8</accession>
<dbReference type="AlphaFoldDB" id="A0A4Y2CDC8"/>
<evidence type="ECO:0000313" key="2">
    <source>
        <dbReference type="Proteomes" id="UP000499080"/>
    </source>
</evidence>
<gene>
    <name evidence="1" type="ORF">AVEN_218994_1</name>
</gene>
<keyword evidence="2" id="KW-1185">Reference proteome</keyword>
<reference evidence="1 2" key="1">
    <citation type="journal article" date="2019" name="Sci. Rep.">
        <title>Orb-weaving spider Araneus ventricosus genome elucidates the spidroin gene catalogue.</title>
        <authorList>
            <person name="Kono N."/>
            <person name="Nakamura H."/>
            <person name="Ohtoshi R."/>
            <person name="Moran D.A.P."/>
            <person name="Shinohara A."/>
            <person name="Yoshida Y."/>
            <person name="Fujiwara M."/>
            <person name="Mori M."/>
            <person name="Tomita M."/>
            <person name="Arakawa K."/>
        </authorList>
    </citation>
    <scope>NUCLEOTIDE SEQUENCE [LARGE SCALE GENOMIC DNA]</scope>
</reference>
<evidence type="ECO:0000313" key="1">
    <source>
        <dbReference type="EMBL" id="GBM01876.1"/>
    </source>
</evidence>
<proteinExistence type="predicted"/>
<dbReference type="Proteomes" id="UP000499080">
    <property type="component" value="Unassembled WGS sequence"/>
</dbReference>
<dbReference type="EMBL" id="BGPR01000174">
    <property type="protein sequence ID" value="GBM01876.1"/>
    <property type="molecule type" value="Genomic_DNA"/>
</dbReference>